<keyword evidence="1" id="KW-0472">Membrane</keyword>
<dbReference type="AlphaFoldDB" id="A0A1G2HU19"/>
<reference evidence="2 3" key="1">
    <citation type="journal article" date="2016" name="Nat. Commun.">
        <title>Thousands of microbial genomes shed light on interconnected biogeochemical processes in an aquifer system.</title>
        <authorList>
            <person name="Anantharaman K."/>
            <person name="Brown C.T."/>
            <person name="Hug L.A."/>
            <person name="Sharon I."/>
            <person name="Castelle C.J."/>
            <person name="Probst A.J."/>
            <person name="Thomas B.C."/>
            <person name="Singh A."/>
            <person name="Wilkins M.J."/>
            <person name="Karaoz U."/>
            <person name="Brodie E.L."/>
            <person name="Williams K.H."/>
            <person name="Hubbard S.S."/>
            <person name="Banfield J.F."/>
        </authorList>
    </citation>
    <scope>NUCLEOTIDE SEQUENCE [LARGE SCALE GENOMIC DNA]</scope>
</reference>
<organism evidence="2 3">
    <name type="scientific">Candidatus Staskawiczbacteria bacterium RIFCSPHIGHO2_02_FULL_33_16</name>
    <dbReference type="NCBI Taxonomy" id="1802204"/>
    <lineage>
        <taxon>Bacteria</taxon>
        <taxon>Candidatus Staskawicziibacteriota</taxon>
    </lineage>
</organism>
<gene>
    <name evidence="2" type="ORF">A3D34_03500</name>
</gene>
<evidence type="ECO:0000313" key="2">
    <source>
        <dbReference type="EMBL" id="OGZ65730.1"/>
    </source>
</evidence>
<keyword evidence="1" id="KW-0812">Transmembrane</keyword>
<evidence type="ECO:0008006" key="4">
    <source>
        <dbReference type="Google" id="ProtNLM"/>
    </source>
</evidence>
<keyword evidence="1" id="KW-1133">Transmembrane helix</keyword>
<evidence type="ECO:0000313" key="3">
    <source>
        <dbReference type="Proteomes" id="UP000179183"/>
    </source>
</evidence>
<comment type="caution">
    <text evidence="2">The sequence shown here is derived from an EMBL/GenBank/DDBJ whole genome shotgun (WGS) entry which is preliminary data.</text>
</comment>
<accession>A0A1G2HU19</accession>
<name>A0A1G2HU19_9BACT</name>
<feature type="transmembrane region" description="Helical" evidence="1">
    <location>
        <begin position="12"/>
        <end position="32"/>
    </location>
</feature>
<dbReference type="Proteomes" id="UP000179183">
    <property type="component" value="Unassembled WGS sequence"/>
</dbReference>
<dbReference type="EMBL" id="MHOQ01000039">
    <property type="protein sequence ID" value="OGZ65730.1"/>
    <property type="molecule type" value="Genomic_DNA"/>
</dbReference>
<sequence length="195" mass="21767">MNKKFAKGQVSTTLIIIAVVLFVAIVVVYLAIRFSSGNFFQPKQETTSEGQPSEPIYEVIIGDTRFLFESAEDLGSVLSSESLTSTYKSEEVTTEKFIRVIVRAQNKGKNDLKKFSWDIENIVDSVGRNFPPSSRAYNFLPKPNLCGAILKPEFEPTPCVKIYEVSKVSTNLKLEVTALGQNGKKQMAYIDLKLN</sequence>
<proteinExistence type="predicted"/>
<protein>
    <recommendedName>
        <fullName evidence="4">DUF4352 domain-containing protein</fullName>
    </recommendedName>
</protein>
<evidence type="ECO:0000256" key="1">
    <source>
        <dbReference type="SAM" id="Phobius"/>
    </source>
</evidence>